<evidence type="ECO:0000256" key="7">
    <source>
        <dbReference type="ARBA" id="ARBA00023242"/>
    </source>
</evidence>
<dbReference type="Proteomes" id="UP001210925">
    <property type="component" value="Unassembled WGS sequence"/>
</dbReference>
<dbReference type="InterPro" id="IPR019734">
    <property type="entry name" value="TPR_rpt"/>
</dbReference>
<evidence type="ECO:0000256" key="8">
    <source>
        <dbReference type="ARBA" id="ARBA00023273"/>
    </source>
</evidence>
<feature type="compositionally biased region" description="Polar residues" evidence="13">
    <location>
        <begin position="292"/>
        <end position="310"/>
    </location>
</feature>
<keyword evidence="8" id="KW-0966">Cell projection</keyword>
<dbReference type="Gene3D" id="2.60.40.790">
    <property type="match status" value="1"/>
</dbReference>
<evidence type="ECO:0000256" key="10">
    <source>
        <dbReference type="ARBA" id="ARBA00024430"/>
    </source>
</evidence>
<keyword evidence="12" id="KW-0175">Coiled coil</keyword>
<gene>
    <name evidence="15" type="primary">DYX1C1</name>
    <name evidence="15" type="ORF">HK103_005987</name>
</gene>
<organism evidence="15 16">
    <name type="scientific">Boothiomyces macroporosus</name>
    <dbReference type="NCBI Taxonomy" id="261099"/>
    <lineage>
        <taxon>Eukaryota</taxon>
        <taxon>Fungi</taxon>
        <taxon>Fungi incertae sedis</taxon>
        <taxon>Chytridiomycota</taxon>
        <taxon>Chytridiomycota incertae sedis</taxon>
        <taxon>Chytridiomycetes</taxon>
        <taxon>Rhizophydiales</taxon>
        <taxon>Terramycetaceae</taxon>
        <taxon>Boothiomyces</taxon>
    </lineage>
</organism>
<evidence type="ECO:0000256" key="5">
    <source>
        <dbReference type="ARBA" id="ARBA00022803"/>
    </source>
</evidence>
<dbReference type="PANTHER" id="PTHR46492:SF1">
    <property type="entry name" value="DYNEIN AXONEMAL ASSEMBLY FACTOR 4"/>
    <property type="match status" value="1"/>
</dbReference>
<feature type="domain" description="CS" evidence="14">
    <location>
        <begin position="32"/>
        <end position="116"/>
    </location>
</feature>
<feature type="region of interest" description="Disordered" evidence="13">
    <location>
        <begin position="282"/>
        <end position="313"/>
    </location>
</feature>
<evidence type="ECO:0000256" key="6">
    <source>
        <dbReference type="ARBA" id="ARBA00022902"/>
    </source>
</evidence>
<sequence>MDRYRDSLSIGNCCGSTIFHPWLRAIVCPTMPIVVKGEICDSNNQLVITIPLRNVHPTKVDVYSNDLYVKVHFPPYFFEYDLYDRIDPEESVASIGEGLAILKLQKREPKLWDKTQYTGDDIKERRQKAEEEQLKFEKEKKHSKLVQKREKERDLVRTQITVEQEKRESIQKIKDKELEDTKNNLASWSNEIREKEIQAKLDKQEMESKQFIKEKNDSGFFTSEDYSSATKKNSIGTVIFTDEDMVVKNTDDLDQIKLESDDDSDIDVEAIRASVRAKLYKDDSPAPRREGTTNVNISFSSRGSIPTTTARETEDEKWMTRIKLIKAMHARNEENKTAEIKEGETSETLKEKGDNQFKLGNFDGALNAYHDSLTLDPLNYNCLSNRAACYLKKQELENCIKDCTRALELVEREETIIKDELKKDDGLLNDRLAIKVKLYARRGSAYSVNDLKKGLEDYESALKIDPQNTKIQQDVDQLRNMLNKA</sequence>
<keyword evidence="7" id="KW-0539">Nucleus</keyword>
<keyword evidence="5 11" id="KW-0802">TPR repeat</keyword>
<dbReference type="Pfam" id="PF04969">
    <property type="entry name" value="CS"/>
    <property type="match status" value="1"/>
</dbReference>
<dbReference type="GO" id="GO:0036158">
    <property type="term" value="P:outer dynein arm assembly"/>
    <property type="evidence" value="ECO:0007669"/>
    <property type="project" value="TreeGrafter"/>
</dbReference>
<dbReference type="PANTHER" id="PTHR46492">
    <property type="entry name" value="DYNEIN ASSEMBLY FACTOR 4, AXONEMAL"/>
    <property type="match status" value="1"/>
</dbReference>
<proteinExistence type="predicted"/>
<keyword evidence="16" id="KW-1185">Reference proteome</keyword>
<evidence type="ECO:0000256" key="1">
    <source>
        <dbReference type="ARBA" id="ARBA00004123"/>
    </source>
</evidence>
<reference evidence="15" key="1">
    <citation type="submission" date="2020-05" db="EMBL/GenBank/DDBJ databases">
        <title>Phylogenomic resolution of chytrid fungi.</title>
        <authorList>
            <person name="Stajich J.E."/>
            <person name="Amses K."/>
            <person name="Simmons R."/>
            <person name="Seto K."/>
            <person name="Myers J."/>
            <person name="Bonds A."/>
            <person name="Quandt C.A."/>
            <person name="Barry K."/>
            <person name="Liu P."/>
            <person name="Grigoriev I."/>
            <person name="Longcore J.E."/>
            <person name="James T.Y."/>
        </authorList>
    </citation>
    <scope>NUCLEOTIDE SEQUENCE</scope>
    <source>
        <strain evidence="15">PLAUS21</strain>
    </source>
</reference>
<evidence type="ECO:0000256" key="3">
    <source>
        <dbReference type="ARBA" id="ARBA00022490"/>
    </source>
</evidence>
<feature type="coiled-coil region" evidence="12">
    <location>
        <begin position="119"/>
        <end position="198"/>
    </location>
</feature>
<comment type="subcellular location">
    <subcellularLocation>
        <location evidence="2">Cell projection</location>
        <location evidence="2">Neuron projection</location>
    </subcellularLocation>
    <subcellularLocation>
        <location evidence="9">Dynein axonemal particle</location>
    </subcellularLocation>
    <subcellularLocation>
        <location evidence="1">Nucleus</location>
    </subcellularLocation>
</comment>
<dbReference type="PROSITE" id="PS51203">
    <property type="entry name" value="CS"/>
    <property type="match status" value="1"/>
</dbReference>
<dbReference type="GO" id="GO:0003341">
    <property type="term" value="P:cilium movement"/>
    <property type="evidence" value="ECO:0007669"/>
    <property type="project" value="InterPro"/>
</dbReference>
<evidence type="ECO:0000256" key="12">
    <source>
        <dbReference type="SAM" id="Coils"/>
    </source>
</evidence>
<dbReference type="InterPro" id="IPR011990">
    <property type="entry name" value="TPR-like_helical_dom_sf"/>
</dbReference>
<evidence type="ECO:0000256" key="9">
    <source>
        <dbReference type="ARBA" id="ARBA00024190"/>
    </source>
</evidence>
<dbReference type="InterPro" id="IPR037894">
    <property type="entry name" value="CS_DYX1C1"/>
</dbReference>
<feature type="repeat" description="TPR" evidence="11">
    <location>
        <begin position="436"/>
        <end position="468"/>
    </location>
</feature>
<evidence type="ECO:0000259" key="14">
    <source>
        <dbReference type="PROSITE" id="PS51203"/>
    </source>
</evidence>
<dbReference type="EMBL" id="JADGKB010000006">
    <property type="protein sequence ID" value="KAJ3261379.1"/>
    <property type="molecule type" value="Genomic_DNA"/>
</dbReference>
<dbReference type="SUPFAM" id="SSF49764">
    <property type="entry name" value="HSP20-like chaperones"/>
    <property type="match status" value="1"/>
</dbReference>
<comment type="caution">
    <text evidence="15">The sequence shown here is derived from an EMBL/GenBank/DDBJ whole genome shotgun (WGS) entry which is preliminary data.</text>
</comment>
<evidence type="ECO:0000256" key="4">
    <source>
        <dbReference type="ARBA" id="ARBA00022737"/>
    </source>
</evidence>
<evidence type="ECO:0000256" key="2">
    <source>
        <dbReference type="ARBA" id="ARBA00004487"/>
    </source>
</evidence>
<dbReference type="GO" id="GO:0120293">
    <property type="term" value="C:dynein axonemal particle"/>
    <property type="evidence" value="ECO:0007669"/>
    <property type="project" value="UniProtKB-SubCell"/>
</dbReference>
<feature type="compositionally biased region" description="Basic and acidic residues" evidence="13">
    <location>
        <begin position="282"/>
        <end position="291"/>
    </location>
</feature>
<evidence type="ECO:0000256" key="13">
    <source>
        <dbReference type="SAM" id="MobiDB-lite"/>
    </source>
</evidence>
<evidence type="ECO:0000256" key="11">
    <source>
        <dbReference type="PROSITE-ProRule" id="PRU00339"/>
    </source>
</evidence>
<dbReference type="SUPFAM" id="SSF48452">
    <property type="entry name" value="TPR-like"/>
    <property type="match status" value="1"/>
</dbReference>
<dbReference type="InterPro" id="IPR052004">
    <property type="entry name" value="Dynein_assembly_factor_4"/>
</dbReference>
<dbReference type="PROSITE" id="PS50005">
    <property type="entry name" value="TPR"/>
    <property type="match status" value="2"/>
</dbReference>
<evidence type="ECO:0000313" key="16">
    <source>
        <dbReference type="Proteomes" id="UP001210925"/>
    </source>
</evidence>
<dbReference type="InterPro" id="IPR007052">
    <property type="entry name" value="CS_dom"/>
</dbReference>
<keyword evidence="6" id="KW-0524">Neurogenesis</keyword>
<evidence type="ECO:0000313" key="15">
    <source>
        <dbReference type="EMBL" id="KAJ3261379.1"/>
    </source>
</evidence>
<dbReference type="Gene3D" id="1.25.40.10">
    <property type="entry name" value="Tetratricopeptide repeat domain"/>
    <property type="match status" value="1"/>
</dbReference>
<dbReference type="GO" id="GO:0005634">
    <property type="term" value="C:nucleus"/>
    <property type="evidence" value="ECO:0007669"/>
    <property type="project" value="UniProtKB-SubCell"/>
</dbReference>
<dbReference type="CDD" id="cd06469">
    <property type="entry name" value="p23_DYX1C1_like"/>
    <property type="match status" value="1"/>
</dbReference>
<dbReference type="AlphaFoldDB" id="A0AAD5UP45"/>
<keyword evidence="4" id="KW-0677">Repeat</keyword>
<accession>A0AAD5UP45</accession>
<dbReference type="GO" id="GO:0036159">
    <property type="term" value="P:inner dynein arm assembly"/>
    <property type="evidence" value="ECO:0007669"/>
    <property type="project" value="TreeGrafter"/>
</dbReference>
<keyword evidence="3" id="KW-0963">Cytoplasm</keyword>
<protein>
    <recommendedName>
        <fullName evidence="10">Dynein axonemal assembly factor 4</fullName>
    </recommendedName>
</protein>
<dbReference type="InterPro" id="IPR008978">
    <property type="entry name" value="HSP20-like_chaperone"/>
</dbReference>
<feature type="repeat" description="TPR" evidence="11">
    <location>
        <begin position="346"/>
        <end position="379"/>
    </location>
</feature>
<dbReference type="SMART" id="SM00028">
    <property type="entry name" value="TPR"/>
    <property type="match status" value="3"/>
</dbReference>
<name>A0AAD5UP45_9FUNG</name>